<feature type="region of interest" description="Disordered" evidence="1">
    <location>
        <begin position="164"/>
        <end position="190"/>
    </location>
</feature>
<proteinExistence type="predicted"/>
<comment type="caution">
    <text evidence="3">The sequence shown here is derived from an EMBL/GenBank/DDBJ whole genome shotgun (WGS) entry which is preliminary data.</text>
</comment>
<dbReference type="InterPro" id="IPR000073">
    <property type="entry name" value="AB_hydrolase_1"/>
</dbReference>
<name>A0A5M3VZC2_9ACTN</name>
<dbReference type="InterPro" id="IPR050471">
    <property type="entry name" value="AB_hydrolase"/>
</dbReference>
<dbReference type="Proteomes" id="UP000334990">
    <property type="component" value="Unassembled WGS sequence"/>
</dbReference>
<accession>A0A5M3VZC2</accession>
<feature type="domain" description="AB hydrolase-1" evidence="2">
    <location>
        <begin position="22"/>
        <end position="160"/>
    </location>
</feature>
<reference evidence="3 4" key="1">
    <citation type="submission" date="2019-10" db="EMBL/GenBank/DDBJ databases">
        <title>Whole genome shotgun sequence of Acrocarpospora corrugata NBRC 13972.</title>
        <authorList>
            <person name="Ichikawa N."/>
            <person name="Kimura A."/>
            <person name="Kitahashi Y."/>
            <person name="Komaki H."/>
            <person name="Oguchi A."/>
        </authorList>
    </citation>
    <scope>NUCLEOTIDE SEQUENCE [LARGE SCALE GENOMIC DNA]</scope>
    <source>
        <strain evidence="3 4">NBRC 13972</strain>
    </source>
</reference>
<dbReference type="PANTHER" id="PTHR43433">
    <property type="entry name" value="HYDROLASE, ALPHA/BETA FOLD FAMILY PROTEIN"/>
    <property type="match status" value="1"/>
</dbReference>
<dbReference type="RefSeq" id="WP_155337580.1">
    <property type="nucleotide sequence ID" value="NZ_BAAABN010000032.1"/>
</dbReference>
<evidence type="ECO:0000259" key="2">
    <source>
        <dbReference type="Pfam" id="PF00561"/>
    </source>
</evidence>
<evidence type="ECO:0000256" key="1">
    <source>
        <dbReference type="SAM" id="MobiDB-lite"/>
    </source>
</evidence>
<evidence type="ECO:0000313" key="3">
    <source>
        <dbReference type="EMBL" id="GES01290.1"/>
    </source>
</evidence>
<dbReference type="InterPro" id="IPR029058">
    <property type="entry name" value="AB_hydrolase_fold"/>
</dbReference>
<dbReference type="SUPFAM" id="SSF53474">
    <property type="entry name" value="alpha/beta-Hydrolases"/>
    <property type="match status" value="1"/>
</dbReference>
<dbReference type="EMBL" id="BLAD01000049">
    <property type="protein sequence ID" value="GES01290.1"/>
    <property type="molecule type" value="Genomic_DNA"/>
</dbReference>
<dbReference type="PANTHER" id="PTHR43433:SF5">
    <property type="entry name" value="AB HYDROLASE-1 DOMAIN-CONTAINING PROTEIN"/>
    <property type="match status" value="1"/>
</dbReference>
<gene>
    <name evidence="3" type="ORF">Acor_33540</name>
</gene>
<organism evidence="3 4">
    <name type="scientific">Acrocarpospora corrugata</name>
    <dbReference type="NCBI Taxonomy" id="35763"/>
    <lineage>
        <taxon>Bacteria</taxon>
        <taxon>Bacillati</taxon>
        <taxon>Actinomycetota</taxon>
        <taxon>Actinomycetes</taxon>
        <taxon>Streptosporangiales</taxon>
        <taxon>Streptosporangiaceae</taxon>
        <taxon>Acrocarpospora</taxon>
    </lineage>
</organism>
<evidence type="ECO:0000313" key="4">
    <source>
        <dbReference type="Proteomes" id="UP000334990"/>
    </source>
</evidence>
<dbReference type="OrthoDB" id="3210164at2"/>
<dbReference type="GO" id="GO:0004806">
    <property type="term" value="F:triacylglycerol lipase activity"/>
    <property type="evidence" value="ECO:0007669"/>
    <property type="project" value="TreeGrafter"/>
</dbReference>
<dbReference type="GO" id="GO:0046503">
    <property type="term" value="P:glycerolipid catabolic process"/>
    <property type="evidence" value="ECO:0007669"/>
    <property type="project" value="TreeGrafter"/>
</dbReference>
<dbReference type="Gene3D" id="3.40.50.1820">
    <property type="entry name" value="alpha/beta hydrolase"/>
    <property type="match status" value="1"/>
</dbReference>
<sequence length="291" mass="30580">MRSSVLQAPGAELYYEVRGSGPVLLLICGGVYDAAAYQPLAEALADRYTVVTYDRRGNSRSPLNGPPEAQSIEVHGRDAQLVLSAVRGTEPAYVFGNSSGAIVGLALAARYPEHVRGLVAHEPPIFELLSDREYWRGVIDNVEKTFRSEGPTAAGQVLGAAFAEQGGGSADGGEAEEQRMPGGALSEGEPDPETAAMLMRFAKNMEFFIGYEVPPFARYVPDFSALRESGVRVVAAAGEASEGEPPYRAAFAVAEQVGTAPAIFPGDHGGFGVQPEAFGARLHGVISGHGG</sequence>
<dbReference type="AlphaFoldDB" id="A0A5M3VZC2"/>
<keyword evidence="4" id="KW-1185">Reference proteome</keyword>
<protein>
    <submittedName>
        <fullName evidence="3">Alpha/beta hydrolase</fullName>
    </submittedName>
</protein>
<dbReference type="Pfam" id="PF00561">
    <property type="entry name" value="Abhydrolase_1"/>
    <property type="match status" value="1"/>
</dbReference>
<keyword evidence="3" id="KW-0378">Hydrolase</keyword>